<evidence type="ECO:0000313" key="2">
    <source>
        <dbReference type="Proteomes" id="UP000054937"/>
    </source>
</evidence>
<reference evidence="1 2" key="1">
    <citation type="journal article" date="2015" name="Sci. Rep.">
        <title>Genome of the facultative scuticociliatosis pathogen Pseudocohnilembus persalinus provides insight into its virulence through horizontal gene transfer.</title>
        <authorList>
            <person name="Xiong J."/>
            <person name="Wang G."/>
            <person name="Cheng J."/>
            <person name="Tian M."/>
            <person name="Pan X."/>
            <person name="Warren A."/>
            <person name="Jiang C."/>
            <person name="Yuan D."/>
            <person name="Miao W."/>
        </authorList>
    </citation>
    <scope>NUCLEOTIDE SEQUENCE [LARGE SCALE GENOMIC DNA]</scope>
    <source>
        <strain evidence="1">36N120E</strain>
    </source>
</reference>
<dbReference type="EMBL" id="LDAU01000223">
    <property type="protein sequence ID" value="KRW99067.1"/>
    <property type="molecule type" value="Genomic_DNA"/>
</dbReference>
<dbReference type="Proteomes" id="UP000054937">
    <property type="component" value="Unassembled WGS sequence"/>
</dbReference>
<keyword evidence="2" id="KW-1185">Reference proteome</keyword>
<evidence type="ECO:0000313" key="1">
    <source>
        <dbReference type="EMBL" id="KRW99067.1"/>
    </source>
</evidence>
<protein>
    <submittedName>
        <fullName evidence="1">Uncharacterized protein</fullName>
    </submittedName>
</protein>
<dbReference type="InParanoid" id="A0A0V0QA74"/>
<name>A0A0V0QA74_PSEPJ</name>
<comment type="caution">
    <text evidence="1">The sequence shown here is derived from an EMBL/GenBank/DDBJ whole genome shotgun (WGS) entry which is preliminary data.</text>
</comment>
<gene>
    <name evidence="1" type="ORF">PPERSA_11668</name>
</gene>
<sequence>MTFSRIFYYLDSTLFEYTQFRFYTYQFMQKAHQKKITFIFLYKCYFRFRTTIHHLHRRRLHLSHLCQGPFYFQIIRDLPATQNCRKFMVIIIKNYFIISKLNQFCFIPRSEKQRRQFQSLVFKITRLLSQNFGCYGDAQILSLIWGMKFPYFPFFYGLLKLCQTRRLQSQTITNYYCYYYYLFD</sequence>
<dbReference type="AlphaFoldDB" id="A0A0V0QA74"/>
<accession>A0A0V0QA74</accession>
<proteinExistence type="predicted"/>
<organism evidence="1 2">
    <name type="scientific">Pseudocohnilembus persalinus</name>
    <name type="common">Ciliate</name>
    <dbReference type="NCBI Taxonomy" id="266149"/>
    <lineage>
        <taxon>Eukaryota</taxon>
        <taxon>Sar</taxon>
        <taxon>Alveolata</taxon>
        <taxon>Ciliophora</taxon>
        <taxon>Intramacronucleata</taxon>
        <taxon>Oligohymenophorea</taxon>
        <taxon>Scuticociliatia</taxon>
        <taxon>Philasterida</taxon>
        <taxon>Pseudocohnilembidae</taxon>
        <taxon>Pseudocohnilembus</taxon>
    </lineage>
</organism>